<evidence type="ECO:0000313" key="3">
    <source>
        <dbReference type="Proteomes" id="UP000507470"/>
    </source>
</evidence>
<proteinExistence type="predicted"/>
<dbReference type="EMBL" id="CACVKT020009354">
    <property type="protein sequence ID" value="CAC5421446.1"/>
    <property type="molecule type" value="Genomic_DNA"/>
</dbReference>
<organism evidence="2 3">
    <name type="scientific">Mytilus coruscus</name>
    <name type="common">Sea mussel</name>
    <dbReference type="NCBI Taxonomy" id="42192"/>
    <lineage>
        <taxon>Eukaryota</taxon>
        <taxon>Metazoa</taxon>
        <taxon>Spiralia</taxon>
        <taxon>Lophotrochozoa</taxon>
        <taxon>Mollusca</taxon>
        <taxon>Bivalvia</taxon>
        <taxon>Autobranchia</taxon>
        <taxon>Pteriomorphia</taxon>
        <taxon>Mytilida</taxon>
        <taxon>Mytiloidea</taxon>
        <taxon>Mytilidae</taxon>
        <taxon>Mytilinae</taxon>
        <taxon>Mytilus</taxon>
    </lineage>
</organism>
<evidence type="ECO:0000256" key="1">
    <source>
        <dbReference type="SAM" id="MobiDB-lite"/>
    </source>
</evidence>
<evidence type="ECO:0000313" key="2">
    <source>
        <dbReference type="EMBL" id="CAC5421446.1"/>
    </source>
</evidence>
<feature type="region of interest" description="Disordered" evidence="1">
    <location>
        <begin position="216"/>
        <end position="248"/>
    </location>
</feature>
<evidence type="ECO:0008006" key="4">
    <source>
        <dbReference type="Google" id="ProtNLM"/>
    </source>
</evidence>
<name>A0A6J8ENL5_MYTCO</name>
<dbReference type="AlphaFoldDB" id="A0A6J8ENL5"/>
<gene>
    <name evidence="2" type="ORF">MCOR_53574</name>
</gene>
<reference evidence="2 3" key="1">
    <citation type="submission" date="2020-06" db="EMBL/GenBank/DDBJ databases">
        <authorList>
            <person name="Li R."/>
            <person name="Bekaert M."/>
        </authorList>
    </citation>
    <scope>NUCLEOTIDE SEQUENCE [LARGE SCALE GENOMIC DNA]</scope>
    <source>
        <strain evidence="3">wild</strain>
    </source>
</reference>
<sequence length="248" mass="29180">MFLPSESLLLEEKYEDCPACNEVLDNKECACIICYALFHGNCIDKNTDTCFSCIGNEELNSYQHYHHNDYLTQESRNCADRSTPQYTYRHQKSDDGLYLNVSSDRLISNNNYYDTNSWHYYHPQTTTNHLEERQYQNYDDRNQVRYNNSVQGDDGGSYHNVHPEHYSYSANIHYPTQDSENRQFMDSVCFSNLIETEPLHNPCKDHPYYSHHQTIDTRTNSHQEHRISTDQKRPTNTSTGVEKHQPLA</sequence>
<accession>A0A6J8ENL5</accession>
<dbReference type="Proteomes" id="UP000507470">
    <property type="component" value="Unassembled WGS sequence"/>
</dbReference>
<feature type="compositionally biased region" description="Basic and acidic residues" evidence="1">
    <location>
        <begin position="216"/>
        <end position="233"/>
    </location>
</feature>
<keyword evidence="3" id="KW-1185">Reference proteome</keyword>
<protein>
    <recommendedName>
        <fullName evidence="4">Phorbol-ester/DAG-type domain-containing protein</fullName>
    </recommendedName>
</protein>